<dbReference type="Pfam" id="PF05766">
    <property type="entry name" value="NinG"/>
    <property type="match status" value="1"/>
</dbReference>
<dbReference type="OrthoDB" id="10888at10239"/>
<dbReference type="RefSeq" id="YP_009126676.1">
    <property type="nucleotide sequence ID" value="NC_026611.1"/>
</dbReference>
<evidence type="ECO:0000313" key="4">
    <source>
        <dbReference type="EMBL" id="BAP28944.1"/>
    </source>
</evidence>
<proteinExistence type="inferred from homology"/>
<dbReference type="Proteomes" id="UP000202039">
    <property type="component" value="Segment"/>
</dbReference>
<dbReference type="GeneID" id="23681495"/>
<comment type="similarity">
    <text evidence="1">Belongs to the ninG family.</text>
</comment>
<dbReference type="InterPro" id="IPR008713">
    <property type="entry name" value="Phage_lambda_NinG"/>
</dbReference>
<organism evidence="4 5">
    <name type="scientific">Edwardsiella phage GF-2</name>
    <dbReference type="NCBI Taxonomy" id="1537091"/>
    <lineage>
        <taxon>Viruses</taxon>
        <taxon>Duplodnaviria</taxon>
        <taxon>Heunggongvirae</taxon>
        <taxon>Uroviricota</taxon>
        <taxon>Caudoviricetes</taxon>
        <taxon>Gofduovirus</taxon>
        <taxon>Gofduovirus GF2</taxon>
    </lineage>
</organism>
<sequence>MQLRKRKCAICRAWFMPKAPYERWCCPEHGTQLAIKLREKERQRAIQAAERRRKRKELESRKRHQERKRAIQPLSYFIKKAQQSFNEYIRERDKDQPCISCGRYHSGQWHGGHYRTTGANPELRFDEFNCHKQCAPCNNHLSGNIENYTPNLIAKIGRARFDSLMSHHEPRKWTRDELEEIAATYRRKTKELREKENLCEV</sequence>
<protein>
    <recommendedName>
        <fullName evidence="2">Protein ninG</fullName>
    </recommendedName>
</protein>
<keyword evidence="4" id="KW-0540">Nuclease</keyword>
<feature type="region of interest" description="Disordered" evidence="3">
    <location>
        <begin position="45"/>
        <end position="67"/>
    </location>
</feature>
<evidence type="ECO:0000256" key="3">
    <source>
        <dbReference type="SAM" id="MobiDB-lite"/>
    </source>
</evidence>
<keyword evidence="4" id="KW-0255">Endonuclease</keyword>
<dbReference type="GO" id="GO:0004519">
    <property type="term" value="F:endonuclease activity"/>
    <property type="evidence" value="ECO:0007669"/>
    <property type="project" value="UniProtKB-KW"/>
</dbReference>
<accession>A0A077KCD7</accession>
<evidence type="ECO:0000256" key="1">
    <source>
        <dbReference type="ARBA" id="ARBA00008471"/>
    </source>
</evidence>
<keyword evidence="5" id="KW-1185">Reference proteome</keyword>
<evidence type="ECO:0000256" key="2">
    <source>
        <dbReference type="ARBA" id="ARBA00021638"/>
    </source>
</evidence>
<feature type="compositionally biased region" description="Basic residues" evidence="3">
    <location>
        <begin position="51"/>
        <end position="67"/>
    </location>
</feature>
<name>A0A077KCD7_9CAUD</name>
<dbReference type="KEGG" id="vg:23681495"/>
<evidence type="ECO:0000313" key="5">
    <source>
        <dbReference type="Proteomes" id="UP000202039"/>
    </source>
</evidence>
<reference evidence="4 5" key="1">
    <citation type="journal article" date="2015" name="Arch. Virol.">
        <title>Full-genome sequence of a novel myovirus, GF-2, infecting Edwardsiella tarda: comparison with other Edwardsiella myoviral genomes.</title>
        <authorList>
            <person name="Yasuike M."/>
            <person name="Nishiki I."/>
            <person name="Iwasaki Y."/>
            <person name="Nakamura Y."/>
            <person name="Fujiwara A."/>
            <person name="Sugaya E."/>
            <person name="Kawato Y."/>
            <person name="Nagai S."/>
            <person name="Kobayashi T."/>
            <person name="Ototake M."/>
            <person name="Nakai T."/>
        </authorList>
    </citation>
    <scope>NUCLEOTIDE SEQUENCE [LARGE SCALE GENOMIC DNA]</scope>
</reference>
<dbReference type="EMBL" id="AP014629">
    <property type="protein sequence ID" value="BAP28944.1"/>
    <property type="molecule type" value="Genomic_DNA"/>
</dbReference>
<keyword evidence="4" id="KW-0378">Hydrolase</keyword>